<dbReference type="Proteomes" id="UP000235122">
    <property type="component" value="Unassembled WGS sequence"/>
</dbReference>
<dbReference type="GO" id="GO:0043571">
    <property type="term" value="P:maintenance of CRISPR repeat elements"/>
    <property type="evidence" value="ECO:0007669"/>
    <property type="project" value="InterPro"/>
</dbReference>
<dbReference type="NCBIfam" id="TIGR02593">
    <property type="entry name" value="CRISPR_cas5"/>
    <property type="match status" value="1"/>
</dbReference>
<dbReference type="GO" id="GO:0051607">
    <property type="term" value="P:defense response to virus"/>
    <property type="evidence" value="ECO:0007669"/>
    <property type="project" value="UniProtKB-KW"/>
</dbReference>
<dbReference type="InterPro" id="IPR010147">
    <property type="entry name" value="CRISPR-assoc_prot_CasD"/>
</dbReference>
<evidence type="ECO:0000313" key="2">
    <source>
        <dbReference type="EMBL" id="PKY73506.1"/>
    </source>
</evidence>
<evidence type="ECO:0000313" key="3">
    <source>
        <dbReference type="Proteomes" id="UP000235122"/>
    </source>
</evidence>
<dbReference type="STRING" id="33007.HMPREF3198_02031"/>
<dbReference type="CDD" id="cd09645">
    <property type="entry name" value="Cas5_I-E"/>
    <property type="match status" value="1"/>
</dbReference>
<gene>
    <name evidence="2" type="primary">cas5e</name>
    <name evidence="2" type="ORF">CYJ19_02680</name>
</gene>
<proteinExistence type="predicted"/>
<dbReference type="InterPro" id="IPR013422">
    <property type="entry name" value="CRISPR-assoc_prot_Cas5_N"/>
</dbReference>
<dbReference type="GeneID" id="35865892"/>
<keyword evidence="3" id="KW-1185">Reference proteome</keyword>
<dbReference type="NCBIfam" id="TIGR01868">
    <property type="entry name" value="casD_Cas5e"/>
    <property type="match status" value="1"/>
</dbReference>
<name>A0A2I1IQV0_9ACTO</name>
<dbReference type="Pfam" id="PF09704">
    <property type="entry name" value="Cas_Cas5d"/>
    <property type="match status" value="1"/>
</dbReference>
<dbReference type="InterPro" id="IPR021124">
    <property type="entry name" value="CRISPR-assoc_prot_Cas5"/>
</dbReference>
<dbReference type="EMBL" id="PKKO01000001">
    <property type="protein sequence ID" value="PKY73506.1"/>
    <property type="molecule type" value="Genomic_DNA"/>
</dbReference>
<accession>A0A2I1IQV0</accession>
<keyword evidence="1" id="KW-0051">Antiviral defense</keyword>
<sequence>MSKSIYLRLAGPLQSWTGMKITGNVAHTNRFPTASGLKGLLAGALGYKRGSWEDWLDEVFFSVRQDRPGRVVDEFQTINPPYKEEMFRRRIIIAHNLRASDKSMSFTPDAQSGTAISKRTYLADSEFIVQITCADHTKDIAAALRDPTYSTYLGRKAFAPSFPFYLGIGPTKDFAKLPLFVTNSNSKERFATIKDYVPGQELAPRRQQFTTVGTREQWYASLKEKLQL</sequence>
<protein>
    <submittedName>
        <fullName evidence="2">Type I-E CRISPR-associated protein Cas5/CasD</fullName>
    </submittedName>
</protein>
<reference evidence="2 3" key="1">
    <citation type="submission" date="2017-12" db="EMBL/GenBank/DDBJ databases">
        <title>Phylogenetic diversity of female urinary microbiome.</title>
        <authorList>
            <person name="Thomas-White K."/>
            <person name="Wolfe A.J."/>
        </authorList>
    </citation>
    <scope>NUCLEOTIDE SEQUENCE [LARGE SCALE GENOMIC DNA]</scope>
    <source>
        <strain evidence="2 3">UMB0402</strain>
    </source>
</reference>
<dbReference type="RefSeq" id="WP_024332429.1">
    <property type="nucleotide sequence ID" value="NZ_JASOXK010000010.1"/>
</dbReference>
<comment type="caution">
    <text evidence="2">The sequence shown here is derived from an EMBL/GenBank/DDBJ whole genome shotgun (WGS) entry which is preliminary data.</text>
</comment>
<organism evidence="2 3">
    <name type="scientific">Winkia neuii</name>
    <dbReference type="NCBI Taxonomy" id="33007"/>
    <lineage>
        <taxon>Bacteria</taxon>
        <taxon>Bacillati</taxon>
        <taxon>Actinomycetota</taxon>
        <taxon>Actinomycetes</taxon>
        <taxon>Actinomycetales</taxon>
        <taxon>Actinomycetaceae</taxon>
        <taxon>Winkia</taxon>
    </lineage>
</organism>
<dbReference type="Gene3D" id="3.30.70.2660">
    <property type="match status" value="1"/>
</dbReference>
<evidence type="ECO:0000256" key="1">
    <source>
        <dbReference type="ARBA" id="ARBA00023118"/>
    </source>
</evidence>
<dbReference type="GO" id="GO:0003723">
    <property type="term" value="F:RNA binding"/>
    <property type="evidence" value="ECO:0007669"/>
    <property type="project" value="InterPro"/>
</dbReference>
<dbReference type="AlphaFoldDB" id="A0A2I1IQV0"/>